<comment type="caution">
    <text evidence="1">The sequence shown here is derived from an EMBL/GenBank/DDBJ whole genome shotgun (WGS) entry which is preliminary data.</text>
</comment>
<dbReference type="AlphaFoldDB" id="A0A2G2X928"/>
<dbReference type="Proteomes" id="UP000224567">
    <property type="component" value="Unassembled WGS sequence"/>
</dbReference>
<accession>A0A2G2X928</accession>
<dbReference type="EMBL" id="MLFT02000003">
    <property type="protein sequence ID" value="PHT54024.1"/>
    <property type="molecule type" value="Genomic_DNA"/>
</dbReference>
<proteinExistence type="predicted"/>
<evidence type="ECO:0000313" key="1">
    <source>
        <dbReference type="EMBL" id="PHT54024.1"/>
    </source>
</evidence>
<sequence>MRINLEADFGISDENSVTAPPLINRVVCKCSVKEMSISSNDIKSDNDIANCILCIVVCDQCEQISQEHILLSHTPQHTSRPSMTWAIDLLHGHRMPIVVVIIEATTVDAIIIVVATTTVAIIATIATVACFCDKRCGGEIDEEGDDSYDGGAGDSVGDGGG</sequence>
<evidence type="ECO:0000313" key="2">
    <source>
        <dbReference type="Proteomes" id="UP000224567"/>
    </source>
</evidence>
<protein>
    <submittedName>
        <fullName evidence="1">Uncharacterized protein</fullName>
    </submittedName>
</protein>
<gene>
    <name evidence="1" type="ORF">CQW23_08486</name>
</gene>
<organism evidence="1 2">
    <name type="scientific">Capsicum baccatum</name>
    <name type="common">Peruvian pepper</name>
    <dbReference type="NCBI Taxonomy" id="33114"/>
    <lineage>
        <taxon>Eukaryota</taxon>
        <taxon>Viridiplantae</taxon>
        <taxon>Streptophyta</taxon>
        <taxon>Embryophyta</taxon>
        <taxon>Tracheophyta</taxon>
        <taxon>Spermatophyta</taxon>
        <taxon>Magnoliopsida</taxon>
        <taxon>eudicotyledons</taxon>
        <taxon>Gunneridae</taxon>
        <taxon>Pentapetalae</taxon>
        <taxon>asterids</taxon>
        <taxon>lamiids</taxon>
        <taxon>Solanales</taxon>
        <taxon>Solanaceae</taxon>
        <taxon>Solanoideae</taxon>
        <taxon>Capsiceae</taxon>
        <taxon>Capsicum</taxon>
    </lineage>
</organism>
<name>A0A2G2X928_CAPBA</name>
<reference evidence="1 2" key="1">
    <citation type="journal article" date="2017" name="Genome Biol.">
        <title>New reference genome sequences of hot pepper reveal the massive evolution of plant disease-resistance genes by retroduplication.</title>
        <authorList>
            <person name="Kim S."/>
            <person name="Park J."/>
            <person name="Yeom S.I."/>
            <person name="Kim Y.M."/>
            <person name="Seo E."/>
            <person name="Kim K.T."/>
            <person name="Kim M.S."/>
            <person name="Lee J.M."/>
            <person name="Cheong K."/>
            <person name="Shin H.S."/>
            <person name="Kim S.B."/>
            <person name="Han K."/>
            <person name="Lee J."/>
            <person name="Park M."/>
            <person name="Lee H.A."/>
            <person name="Lee H.Y."/>
            <person name="Lee Y."/>
            <person name="Oh S."/>
            <person name="Lee J.H."/>
            <person name="Choi E."/>
            <person name="Choi E."/>
            <person name="Lee S.E."/>
            <person name="Jeon J."/>
            <person name="Kim H."/>
            <person name="Choi G."/>
            <person name="Song H."/>
            <person name="Lee J."/>
            <person name="Lee S.C."/>
            <person name="Kwon J.K."/>
            <person name="Lee H.Y."/>
            <person name="Koo N."/>
            <person name="Hong Y."/>
            <person name="Kim R.W."/>
            <person name="Kang W.H."/>
            <person name="Huh J.H."/>
            <person name="Kang B.C."/>
            <person name="Yang T.J."/>
            <person name="Lee Y.H."/>
            <person name="Bennetzen J.L."/>
            <person name="Choi D."/>
        </authorList>
    </citation>
    <scope>NUCLEOTIDE SEQUENCE [LARGE SCALE GENOMIC DNA]</scope>
    <source>
        <strain evidence="2">cv. PBC81</strain>
    </source>
</reference>
<keyword evidence="2" id="KW-1185">Reference proteome</keyword>
<reference evidence="2" key="2">
    <citation type="journal article" date="2017" name="J. Anim. Genet.">
        <title>Multiple reference genome sequences of hot pepper reveal the massive evolution of plant disease resistance genes by retroduplication.</title>
        <authorList>
            <person name="Kim S."/>
            <person name="Park J."/>
            <person name="Yeom S.-I."/>
            <person name="Kim Y.-M."/>
            <person name="Seo E."/>
            <person name="Kim K.-T."/>
            <person name="Kim M.-S."/>
            <person name="Lee J.M."/>
            <person name="Cheong K."/>
            <person name="Shin H.-S."/>
            <person name="Kim S.-B."/>
            <person name="Han K."/>
            <person name="Lee J."/>
            <person name="Park M."/>
            <person name="Lee H.-A."/>
            <person name="Lee H.-Y."/>
            <person name="Lee Y."/>
            <person name="Oh S."/>
            <person name="Lee J.H."/>
            <person name="Choi E."/>
            <person name="Choi E."/>
            <person name="Lee S.E."/>
            <person name="Jeon J."/>
            <person name="Kim H."/>
            <person name="Choi G."/>
            <person name="Song H."/>
            <person name="Lee J."/>
            <person name="Lee S.-C."/>
            <person name="Kwon J.-K."/>
            <person name="Lee H.-Y."/>
            <person name="Koo N."/>
            <person name="Hong Y."/>
            <person name="Kim R.W."/>
            <person name="Kang W.-H."/>
            <person name="Huh J.H."/>
            <person name="Kang B.-C."/>
            <person name="Yang T.-J."/>
            <person name="Lee Y.-H."/>
            <person name="Bennetzen J.L."/>
            <person name="Choi D."/>
        </authorList>
    </citation>
    <scope>NUCLEOTIDE SEQUENCE [LARGE SCALE GENOMIC DNA]</scope>
    <source>
        <strain evidence="2">cv. PBC81</strain>
    </source>
</reference>